<keyword evidence="5" id="KW-0694">RNA-binding</keyword>
<dbReference type="GO" id="GO:0005688">
    <property type="term" value="C:U6 snRNP"/>
    <property type="evidence" value="ECO:0007669"/>
    <property type="project" value="EnsemblFungi"/>
</dbReference>
<dbReference type="GO" id="GO:0030620">
    <property type="term" value="F:U2 snRNA binding"/>
    <property type="evidence" value="ECO:0007669"/>
    <property type="project" value="EnsemblFungi"/>
</dbReference>
<dbReference type="CDD" id="cd01729">
    <property type="entry name" value="LSm7"/>
    <property type="match status" value="1"/>
</dbReference>
<dbReference type="GO" id="GO:0005682">
    <property type="term" value="C:U5 snRNP"/>
    <property type="evidence" value="ECO:0007669"/>
    <property type="project" value="EnsemblFungi"/>
</dbReference>
<dbReference type="GeneID" id="11532881"/>
<evidence type="ECO:0000256" key="1">
    <source>
        <dbReference type="ARBA" id="ARBA00004123"/>
    </source>
</evidence>
<dbReference type="AlphaFoldDB" id="G8BXL0"/>
<keyword evidence="8" id="KW-0687">Ribonucleoprotein</keyword>
<reference evidence="11 12" key="1">
    <citation type="journal article" date="2011" name="Proc. Natl. Acad. Sci. U.S.A.">
        <title>Evolutionary erosion of yeast sex chromosomes by mating-type switching accidents.</title>
        <authorList>
            <person name="Gordon J.L."/>
            <person name="Armisen D."/>
            <person name="Proux-Wera E."/>
            <person name="Oheigeartaigh S.S."/>
            <person name="Byrne K.P."/>
            <person name="Wolfe K.H."/>
        </authorList>
    </citation>
    <scope>NUCLEOTIDE SEQUENCE [LARGE SCALE GENOMIC DNA]</scope>
    <source>
        <strain evidence="12">ATCC 24235 / CBS 4417 / NBRC 1672 / NRRL Y-8282 / UCD 70-5</strain>
    </source>
</reference>
<evidence type="ECO:0000256" key="3">
    <source>
        <dbReference type="ARBA" id="ARBA00022664"/>
    </source>
</evidence>
<evidence type="ECO:0000256" key="6">
    <source>
        <dbReference type="ARBA" id="ARBA00023187"/>
    </source>
</evidence>
<dbReference type="Proteomes" id="UP000005666">
    <property type="component" value="Chromosome 9"/>
</dbReference>
<name>G8BXL0_TETPH</name>
<comment type="subcellular location">
    <subcellularLocation>
        <location evidence="1">Nucleus</location>
    </subcellularLocation>
</comment>
<dbReference type="STRING" id="1071381.G8BXL0"/>
<feature type="compositionally biased region" description="Basic and acidic residues" evidence="9">
    <location>
        <begin position="9"/>
        <end position="26"/>
    </location>
</feature>
<keyword evidence="3" id="KW-0507">mRNA processing</keyword>
<evidence type="ECO:0000259" key="10">
    <source>
        <dbReference type="PROSITE" id="PS52002"/>
    </source>
</evidence>
<evidence type="ECO:0000256" key="8">
    <source>
        <dbReference type="ARBA" id="ARBA00023274"/>
    </source>
</evidence>
<evidence type="ECO:0000256" key="4">
    <source>
        <dbReference type="ARBA" id="ARBA00022728"/>
    </source>
</evidence>
<sequence length="120" mass="13440">MSETVIQDKPIEQREKQQQPKKKFEGPKRDAIVDLGKYKDTEVRVELMGGRLVTGILKGYDSLMNLVIDNAIEYVKGLDDQVDVGKEEKRELGLTVVRGTVLSSISPVDGSNVIYISMEE</sequence>
<dbReference type="PANTHER" id="PTHR10553">
    <property type="entry name" value="SMALL NUCLEAR RIBONUCLEOPROTEIN"/>
    <property type="match status" value="1"/>
</dbReference>
<evidence type="ECO:0000256" key="2">
    <source>
        <dbReference type="ARBA" id="ARBA00006850"/>
    </source>
</evidence>
<feature type="domain" description="Sm" evidence="10">
    <location>
        <begin position="30"/>
        <end position="111"/>
    </location>
</feature>
<dbReference type="GO" id="GO:0000290">
    <property type="term" value="P:deadenylation-dependent decapping of nuclear-transcribed mRNA"/>
    <property type="evidence" value="ECO:0007669"/>
    <property type="project" value="EnsemblFungi"/>
</dbReference>
<dbReference type="SUPFAM" id="SSF50182">
    <property type="entry name" value="Sm-like ribonucleoproteins"/>
    <property type="match status" value="1"/>
</dbReference>
<dbReference type="GO" id="GO:0008033">
    <property type="term" value="P:tRNA processing"/>
    <property type="evidence" value="ECO:0007669"/>
    <property type="project" value="EnsemblFungi"/>
</dbReference>
<dbReference type="HOGENOM" id="CLU_076902_3_2_1"/>
<keyword evidence="4" id="KW-0747">Spliceosome</keyword>
<dbReference type="Pfam" id="PF01423">
    <property type="entry name" value="LSM"/>
    <property type="match status" value="1"/>
</dbReference>
<dbReference type="Gene3D" id="2.30.30.100">
    <property type="match status" value="1"/>
</dbReference>
<dbReference type="GO" id="GO:0071013">
    <property type="term" value="C:catalytic step 2 spliceosome"/>
    <property type="evidence" value="ECO:0007669"/>
    <property type="project" value="TreeGrafter"/>
</dbReference>
<evidence type="ECO:0000256" key="5">
    <source>
        <dbReference type="ARBA" id="ARBA00022884"/>
    </source>
</evidence>
<gene>
    <name evidence="11" type="primary">TPHA0I01310</name>
    <name evidence="11" type="ordered locus">TPHA_0I01310</name>
</gene>
<dbReference type="OrthoDB" id="274944at2759"/>
<accession>G8BXL0</accession>
<dbReference type="InterPro" id="IPR010920">
    <property type="entry name" value="LSM_dom_sf"/>
</dbReference>
<dbReference type="PROSITE" id="PS52002">
    <property type="entry name" value="SM"/>
    <property type="match status" value="1"/>
</dbReference>
<dbReference type="InterPro" id="IPR001163">
    <property type="entry name" value="Sm_dom_euk/arc"/>
</dbReference>
<dbReference type="GO" id="GO:0000398">
    <property type="term" value="P:mRNA splicing, via spliceosome"/>
    <property type="evidence" value="ECO:0007669"/>
    <property type="project" value="EnsemblFungi"/>
</dbReference>
<dbReference type="GO" id="GO:0005732">
    <property type="term" value="C:sno(s)RNA-containing ribonucleoprotein complex"/>
    <property type="evidence" value="ECO:0007669"/>
    <property type="project" value="EnsemblFungi"/>
</dbReference>
<dbReference type="InterPro" id="IPR044641">
    <property type="entry name" value="Lsm7/SmG-like"/>
</dbReference>
<dbReference type="KEGG" id="tpf:TPHA_0I01310"/>
<organism evidence="11 12">
    <name type="scientific">Tetrapisispora phaffii (strain ATCC 24235 / CBS 4417 / NBRC 1672 / NRRL Y-8282 / UCD 70-5)</name>
    <name type="common">Yeast</name>
    <name type="synonym">Fabospora phaffii</name>
    <dbReference type="NCBI Taxonomy" id="1071381"/>
    <lineage>
        <taxon>Eukaryota</taxon>
        <taxon>Fungi</taxon>
        <taxon>Dikarya</taxon>
        <taxon>Ascomycota</taxon>
        <taxon>Saccharomycotina</taxon>
        <taxon>Saccharomycetes</taxon>
        <taxon>Saccharomycetales</taxon>
        <taxon>Saccharomycetaceae</taxon>
        <taxon>Tetrapisispora</taxon>
    </lineage>
</organism>
<dbReference type="InterPro" id="IPR047575">
    <property type="entry name" value="Sm"/>
</dbReference>
<dbReference type="RefSeq" id="XP_003687072.1">
    <property type="nucleotide sequence ID" value="XM_003687024.1"/>
</dbReference>
<evidence type="ECO:0000313" key="12">
    <source>
        <dbReference type="Proteomes" id="UP000005666"/>
    </source>
</evidence>
<dbReference type="OMA" id="PFVQQEE"/>
<dbReference type="GO" id="GO:0005730">
    <property type="term" value="C:nucleolus"/>
    <property type="evidence" value="ECO:0007669"/>
    <property type="project" value="EnsemblFungi"/>
</dbReference>
<evidence type="ECO:0000256" key="7">
    <source>
        <dbReference type="ARBA" id="ARBA00023242"/>
    </source>
</evidence>
<dbReference type="InterPro" id="IPR017132">
    <property type="entry name" value="Lsm7"/>
</dbReference>
<evidence type="ECO:0000256" key="9">
    <source>
        <dbReference type="SAM" id="MobiDB-lite"/>
    </source>
</evidence>
<dbReference type="GO" id="GO:0046540">
    <property type="term" value="C:U4/U6 x U5 tri-snRNP complex"/>
    <property type="evidence" value="ECO:0007669"/>
    <property type="project" value="EnsemblFungi"/>
</dbReference>
<feature type="region of interest" description="Disordered" evidence="9">
    <location>
        <begin position="1"/>
        <end position="26"/>
    </location>
</feature>
<keyword evidence="12" id="KW-1185">Reference proteome</keyword>
<dbReference type="PIRSF" id="PIRSF037188">
    <property type="entry name" value="U6_snRNA_Lsm7"/>
    <property type="match status" value="1"/>
</dbReference>
<dbReference type="eggNOG" id="KOG1781">
    <property type="taxonomic scope" value="Eukaryota"/>
</dbReference>
<evidence type="ECO:0000313" key="11">
    <source>
        <dbReference type="EMBL" id="CCE64638.1"/>
    </source>
</evidence>
<keyword evidence="7" id="KW-0539">Nucleus</keyword>
<comment type="similarity">
    <text evidence="2">Belongs to the snRNP Sm proteins family.</text>
</comment>
<keyword evidence="6" id="KW-0508">mRNA splicing</keyword>
<dbReference type="SMART" id="SM00651">
    <property type="entry name" value="Sm"/>
    <property type="match status" value="1"/>
</dbReference>
<dbReference type="GO" id="GO:1990726">
    <property type="term" value="C:Lsm1-7-Pat1 complex"/>
    <property type="evidence" value="ECO:0007669"/>
    <property type="project" value="EnsemblFungi"/>
</dbReference>
<dbReference type="GO" id="GO:0030490">
    <property type="term" value="P:maturation of SSU-rRNA"/>
    <property type="evidence" value="ECO:0007669"/>
    <property type="project" value="EnsemblFungi"/>
</dbReference>
<dbReference type="GO" id="GO:0071004">
    <property type="term" value="C:U2-type prespliceosome"/>
    <property type="evidence" value="ECO:0007669"/>
    <property type="project" value="TreeGrafter"/>
</dbReference>
<dbReference type="PANTHER" id="PTHR10553:SF5">
    <property type="entry name" value="U6 SNRNA-ASSOCIATED SM-LIKE PROTEIN LSM7"/>
    <property type="match status" value="1"/>
</dbReference>
<dbReference type="EMBL" id="HE612864">
    <property type="protein sequence ID" value="CCE64638.1"/>
    <property type="molecule type" value="Genomic_DNA"/>
</dbReference>
<proteinExistence type="inferred from homology"/>
<dbReference type="GO" id="GO:0000932">
    <property type="term" value="C:P-body"/>
    <property type="evidence" value="ECO:0007669"/>
    <property type="project" value="EnsemblFungi"/>
</dbReference>
<dbReference type="GO" id="GO:0008266">
    <property type="term" value="F:poly(U) RNA binding"/>
    <property type="evidence" value="ECO:0007669"/>
    <property type="project" value="EnsemblFungi"/>
</dbReference>
<protein>
    <recommendedName>
        <fullName evidence="10">Sm domain-containing protein</fullName>
    </recommendedName>
</protein>